<dbReference type="Pfam" id="PF00343">
    <property type="entry name" value="Phosphorylase"/>
    <property type="match status" value="1"/>
</dbReference>
<sequence length="804" mass="92518">MFFDTKESFKQAFVETLRSNYGKSIEQATDVEKFLTLASLVKAHANSNVYKTNTYLEKQAAKKMYYFSLEFLLGRLLTNNLMNLGLYKVVQEGLADFGIDLNTLEDIESDAGLGNGGLGRLAACFLDSLATLHLPGNGNTIRYQYGLFKQLITNNEQVEVPDQWLRYGNAWETRHPDEAVKVKFYGDVRITMNYETGRLNFEHVNAQEVLAVPYDMPVVGADTKCTNVLRMWSAEASDNFPADQDFIKYLNSINKICLNVYPDDSTVEGKYIRIKQEYFFIAAGLGSIVREHLKQNPNLDNFAEKVCIQLNDTHPAMSVAELMRIFLDEYNYEWDKAWSIVSKVFAYTNHTVMQEALEKWPVEYIRTLLPRVYTIIEEINRRFRETVYNQSHDRDLVERTAIIQDNQVKMAHLSIVGSFSVNGVAKLHSKILVEDLFRDFFNLMPEKFNNKTNGITQRRWLLYSNPELTNLLEKTIGPEFKHDFTQIEKLEQYIDDKKLQEAFLKVKYQRKLALCRFLKDNYQIEVDPNSIFDTQAKRLHAYKRQLLNILHVIYLYQRIKQYPTFTMPKTTFLFGAKAAPAYVLAKKIIKLINCVAEKVDNDPVASKFIKVVFIPNYRVTVAEYLMNASDVSEQISTAGKEASGTGNMKFMMNGAITLGTLDGANVEISERVGLENCEIFGLKANEIENMRSTYSSVDYYKQDARIKQAVDSLLDGTFSSVQDDFIDIYNDLIIRNDEYFVLADFAAYVKAHEHINALYSDRSAWARLCLLNIAKSAYFSSDRTILDYVRDVWHIKAIDNSKLK</sequence>
<dbReference type="FunFam" id="3.40.50.2000:FF:000149">
    <property type="entry name" value="Glycogen phosphorylase, muscle form"/>
    <property type="match status" value="1"/>
</dbReference>
<evidence type="ECO:0000256" key="9">
    <source>
        <dbReference type="PIRSR" id="PIRSR000460-1"/>
    </source>
</evidence>
<keyword evidence="4 10" id="KW-0328">Glycosyltransferase</keyword>
<dbReference type="PANTHER" id="PTHR11468:SF3">
    <property type="entry name" value="GLYCOGEN PHOSPHORYLASE, LIVER FORM"/>
    <property type="match status" value="1"/>
</dbReference>
<dbReference type="InterPro" id="IPR000811">
    <property type="entry name" value="Glyco_trans_35"/>
</dbReference>
<dbReference type="InterPro" id="IPR035090">
    <property type="entry name" value="Pyridoxal_P_attach_site"/>
</dbReference>
<keyword evidence="7 10" id="KW-0119">Carbohydrate metabolism</keyword>
<dbReference type="GO" id="GO:0008184">
    <property type="term" value="F:glycogen phosphorylase activity"/>
    <property type="evidence" value="ECO:0007669"/>
    <property type="project" value="InterPro"/>
</dbReference>
<comment type="cofactor">
    <cofactor evidence="2 10">
        <name>pyridoxal 5'-phosphate</name>
        <dbReference type="ChEBI" id="CHEBI:597326"/>
    </cofactor>
</comment>
<organism evidence="11 12">
    <name type="scientific">Amygdalobacter nucleatus</name>
    <dbReference type="NCBI Taxonomy" id="3029274"/>
    <lineage>
        <taxon>Bacteria</taxon>
        <taxon>Bacillati</taxon>
        <taxon>Bacillota</taxon>
        <taxon>Clostridia</taxon>
        <taxon>Eubacteriales</taxon>
        <taxon>Oscillospiraceae</taxon>
        <taxon>Amygdalobacter</taxon>
    </lineage>
</organism>
<dbReference type="OrthoDB" id="9760804at2"/>
<dbReference type="NCBIfam" id="TIGR02093">
    <property type="entry name" value="P_ylase"/>
    <property type="match status" value="1"/>
</dbReference>
<name>A0A133Y7M8_9FIRM</name>
<dbReference type="SUPFAM" id="SSF53756">
    <property type="entry name" value="UDP-Glycosyltransferase/glycogen phosphorylase"/>
    <property type="match status" value="1"/>
</dbReference>
<proteinExistence type="inferred from homology"/>
<evidence type="ECO:0000256" key="1">
    <source>
        <dbReference type="ARBA" id="ARBA00001275"/>
    </source>
</evidence>
<dbReference type="GO" id="GO:0005737">
    <property type="term" value="C:cytoplasm"/>
    <property type="evidence" value="ECO:0007669"/>
    <property type="project" value="TreeGrafter"/>
</dbReference>
<evidence type="ECO:0000256" key="7">
    <source>
        <dbReference type="ARBA" id="ARBA00023277"/>
    </source>
</evidence>
<dbReference type="EMBL" id="LSCV01000042">
    <property type="protein sequence ID" value="KXB39143.1"/>
    <property type="molecule type" value="Genomic_DNA"/>
</dbReference>
<evidence type="ECO:0000256" key="4">
    <source>
        <dbReference type="ARBA" id="ARBA00022676"/>
    </source>
</evidence>
<feature type="modified residue" description="N6-(pyridoxal phosphate)lysine" evidence="9">
    <location>
        <position position="649"/>
    </location>
</feature>
<dbReference type="Proteomes" id="UP000070080">
    <property type="component" value="Unassembled WGS sequence"/>
</dbReference>
<comment type="catalytic activity">
    <reaction evidence="1 10">
        <text>[(1-&gt;4)-alpha-D-glucosyl](n) + phosphate = [(1-&gt;4)-alpha-D-glucosyl](n-1) + alpha-D-glucose 1-phosphate</text>
        <dbReference type="Rhea" id="RHEA:41732"/>
        <dbReference type="Rhea" id="RHEA-COMP:9584"/>
        <dbReference type="Rhea" id="RHEA-COMP:9586"/>
        <dbReference type="ChEBI" id="CHEBI:15444"/>
        <dbReference type="ChEBI" id="CHEBI:43474"/>
        <dbReference type="ChEBI" id="CHEBI:58601"/>
        <dbReference type="EC" id="2.4.1.1"/>
    </reaction>
</comment>
<gene>
    <name evidence="11" type="ORF">HMPREF1872_01171</name>
</gene>
<evidence type="ECO:0000256" key="8">
    <source>
        <dbReference type="ARBA" id="ARBA00025174"/>
    </source>
</evidence>
<dbReference type="InterPro" id="IPR011833">
    <property type="entry name" value="Glycg_phsphrylas"/>
</dbReference>
<dbReference type="PROSITE" id="PS00102">
    <property type="entry name" value="PHOSPHORYLASE"/>
    <property type="match status" value="1"/>
</dbReference>
<protein>
    <recommendedName>
        <fullName evidence="10">Alpha-1,4 glucan phosphorylase</fullName>
        <ecNumber evidence="10">2.4.1.1</ecNumber>
    </recommendedName>
</protein>
<dbReference type="CDD" id="cd04300">
    <property type="entry name" value="GT35_Glycogen_Phosphorylase"/>
    <property type="match status" value="1"/>
</dbReference>
<comment type="function">
    <text evidence="10">Allosteric enzyme that catalyzes the rate-limiting step in glycogen catabolism, the phosphorolytic cleavage of glycogen to produce glucose-1-phosphate, and plays a central role in maintaining cellular and organismal glucose homeostasis.</text>
</comment>
<dbReference type="EC" id="2.4.1.1" evidence="10"/>
<evidence type="ECO:0000313" key="11">
    <source>
        <dbReference type="EMBL" id="KXB39143.1"/>
    </source>
</evidence>
<comment type="function">
    <text evidence="8">Phosphorylase is an important allosteric enzyme in carbohydrate metabolism. Enzymes from different sources differ in their regulatory mechanisms and in their natural substrates. However, all known phosphorylases share catalytic and structural properties.</text>
</comment>
<evidence type="ECO:0000256" key="3">
    <source>
        <dbReference type="ARBA" id="ARBA00006047"/>
    </source>
</evidence>
<accession>A0A133Y7M8</accession>
<dbReference type="PANTHER" id="PTHR11468">
    <property type="entry name" value="GLYCOGEN PHOSPHORYLASE"/>
    <property type="match status" value="1"/>
</dbReference>
<evidence type="ECO:0000313" key="12">
    <source>
        <dbReference type="Proteomes" id="UP000070080"/>
    </source>
</evidence>
<keyword evidence="6 9" id="KW-0663">Pyridoxal phosphate</keyword>
<keyword evidence="12" id="KW-1185">Reference proteome</keyword>
<dbReference type="GO" id="GO:0005980">
    <property type="term" value="P:glycogen catabolic process"/>
    <property type="evidence" value="ECO:0007669"/>
    <property type="project" value="TreeGrafter"/>
</dbReference>
<evidence type="ECO:0000256" key="6">
    <source>
        <dbReference type="ARBA" id="ARBA00022898"/>
    </source>
</evidence>
<comment type="caution">
    <text evidence="11">The sequence shown here is derived from an EMBL/GenBank/DDBJ whole genome shotgun (WGS) entry which is preliminary data.</text>
</comment>
<dbReference type="GO" id="GO:0030170">
    <property type="term" value="F:pyridoxal phosphate binding"/>
    <property type="evidence" value="ECO:0007669"/>
    <property type="project" value="InterPro"/>
</dbReference>
<evidence type="ECO:0000256" key="10">
    <source>
        <dbReference type="RuleBase" id="RU000587"/>
    </source>
</evidence>
<dbReference type="PIRSF" id="PIRSF000460">
    <property type="entry name" value="Pprylas_GlgP"/>
    <property type="match status" value="1"/>
</dbReference>
<evidence type="ECO:0000256" key="2">
    <source>
        <dbReference type="ARBA" id="ARBA00001933"/>
    </source>
</evidence>
<reference evidence="12" key="1">
    <citation type="submission" date="2016-01" db="EMBL/GenBank/DDBJ databases">
        <authorList>
            <person name="Mitreva M."/>
            <person name="Pepin K.H."/>
            <person name="Mihindukulasuriya K.A."/>
            <person name="Fulton R."/>
            <person name="Fronick C."/>
            <person name="O'Laughlin M."/>
            <person name="Miner T."/>
            <person name="Herter B."/>
            <person name="Rosa B.A."/>
            <person name="Cordes M."/>
            <person name="Tomlinson C."/>
            <person name="Wollam A."/>
            <person name="Palsikar V.B."/>
            <person name="Mardis E.R."/>
            <person name="Wilson R.K."/>
        </authorList>
    </citation>
    <scope>NUCLEOTIDE SEQUENCE [LARGE SCALE GENOMIC DNA]</scope>
    <source>
        <strain evidence="12">KA00274</strain>
    </source>
</reference>
<keyword evidence="5 10" id="KW-0808">Transferase</keyword>
<dbReference type="Gene3D" id="3.40.50.2000">
    <property type="entry name" value="Glycogen Phosphorylase B"/>
    <property type="match status" value="2"/>
</dbReference>
<comment type="similarity">
    <text evidence="3 10">Belongs to the glycogen phosphorylase family.</text>
</comment>
<dbReference type="RefSeq" id="WP_066714702.1">
    <property type="nucleotide sequence ID" value="NZ_JARFNM010000001.1"/>
</dbReference>
<dbReference type="AlphaFoldDB" id="A0A133Y7M8"/>
<dbReference type="STRING" id="1497955.HMPREF1872_01171"/>
<evidence type="ECO:0000256" key="5">
    <source>
        <dbReference type="ARBA" id="ARBA00022679"/>
    </source>
</evidence>
<dbReference type="PATRIC" id="fig|1497955.3.peg.1140"/>